<name>A0A2N9ILU1_FAGSY</name>
<dbReference type="PANTHER" id="PTHR46284">
    <property type="entry name" value="PROTEIN KINESIN LIGHT CHAIN-RELATED 3"/>
    <property type="match status" value="1"/>
</dbReference>
<feature type="region of interest" description="Disordered" evidence="2">
    <location>
        <begin position="1"/>
        <end position="62"/>
    </location>
</feature>
<sequence length="575" mass="63667">MPGLVSLPTPPQTPSLPVFIPARNGHSSANKTPSPSNSRTRPGKKTPEKVPTTDSSLDNPDLGPFMLKLARDAMASGENPNKALEYALRASNSFENCSDPGPGIELVMSLHVVASIYCTLGRYEEAIPVLERSVEVTDHENGSDLALARFAGYMQLGDTYSMVGRVDKTISCYESGLKIQIEALGESDPRVAETCRYLAEAHVQAMQFDEAENFCKKTLEIHREHNAPASLEEAADRRLMALIYEAKGDYESALEHLVLASMSMIANGQDNEVAAIDVSIGDVYLSLCRFDEAIFSYQKALTVFKSTRGDNHPSVASVFIRLADLYYKSGKLRESKSYCENGLRIYAKPVPAATSEEIARGLTEISAIYEAINEPEEALKLLEKALMLLEDTPGQRSKIAGIEAQMGVMFYMTGMYGKARNSFESAIAKLRSNGEKKSVFFGIVLNQLGLACVQLYKIDEAARLFEEAREILEQECGSFHLDTVGVYSNLAATYDALGRVEDAIEILEYILKLREERLGTANPDADDEKKRLVELLKEARRSRSRKGKKSLENLLDSNPNKMERTKRWSGFSFKN</sequence>
<keyword evidence="1" id="KW-0802">TPR repeat</keyword>
<feature type="region of interest" description="Disordered" evidence="2">
    <location>
        <begin position="540"/>
        <end position="575"/>
    </location>
</feature>
<evidence type="ECO:0000256" key="1">
    <source>
        <dbReference type="PROSITE-ProRule" id="PRU00339"/>
    </source>
</evidence>
<evidence type="ECO:0000259" key="3">
    <source>
        <dbReference type="Pfam" id="PF17874"/>
    </source>
</evidence>
<dbReference type="SMART" id="SM00028">
    <property type="entry name" value="TPR"/>
    <property type="match status" value="10"/>
</dbReference>
<dbReference type="InterPro" id="IPR041617">
    <property type="entry name" value="TPR_MalT"/>
</dbReference>
<dbReference type="InterPro" id="IPR019734">
    <property type="entry name" value="TPR_rpt"/>
</dbReference>
<feature type="compositionally biased region" description="Polar residues" evidence="2">
    <location>
        <begin position="25"/>
        <end position="40"/>
    </location>
</feature>
<feature type="repeat" description="TPR" evidence="1">
    <location>
        <begin position="359"/>
        <end position="392"/>
    </location>
</feature>
<organism evidence="4">
    <name type="scientific">Fagus sylvatica</name>
    <name type="common">Beechnut</name>
    <dbReference type="NCBI Taxonomy" id="28930"/>
    <lineage>
        <taxon>Eukaryota</taxon>
        <taxon>Viridiplantae</taxon>
        <taxon>Streptophyta</taxon>
        <taxon>Embryophyta</taxon>
        <taxon>Tracheophyta</taxon>
        <taxon>Spermatophyta</taxon>
        <taxon>Magnoliopsida</taxon>
        <taxon>eudicotyledons</taxon>
        <taxon>Gunneridae</taxon>
        <taxon>Pentapetalae</taxon>
        <taxon>rosids</taxon>
        <taxon>fabids</taxon>
        <taxon>Fagales</taxon>
        <taxon>Fagaceae</taxon>
        <taxon>Fagus</taxon>
    </lineage>
</organism>
<feature type="repeat" description="TPR" evidence="1">
    <location>
        <begin position="274"/>
        <end position="307"/>
    </location>
</feature>
<dbReference type="Pfam" id="PF13424">
    <property type="entry name" value="TPR_12"/>
    <property type="match status" value="1"/>
</dbReference>
<feature type="repeat" description="TPR" evidence="1">
    <location>
        <begin position="484"/>
        <end position="517"/>
    </location>
</feature>
<reference evidence="4" key="1">
    <citation type="submission" date="2018-02" db="EMBL/GenBank/DDBJ databases">
        <authorList>
            <person name="Cohen D.B."/>
            <person name="Kent A.D."/>
        </authorList>
    </citation>
    <scope>NUCLEOTIDE SEQUENCE</scope>
</reference>
<dbReference type="PROSITE" id="PS50005">
    <property type="entry name" value="TPR"/>
    <property type="match status" value="3"/>
</dbReference>
<gene>
    <name evidence="4" type="ORF">FSB_LOCUS52833</name>
</gene>
<dbReference type="InterPro" id="IPR011990">
    <property type="entry name" value="TPR-like_helical_dom_sf"/>
</dbReference>
<evidence type="ECO:0000256" key="2">
    <source>
        <dbReference type="SAM" id="MobiDB-lite"/>
    </source>
</evidence>
<dbReference type="Gene3D" id="1.25.40.10">
    <property type="entry name" value="Tetratricopeptide repeat domain"/>
    <property type="match status" value="3"/>
</dbReference>
<dbReference type="SUPFAM" id="SSF48452">
    <property type="entry name" value="TPR-like"/>
    <property type="match status" value="2"/>
</dbReference>
<proteinExistence type="predicted"/>
<feature type="domain" description="MalT-like TPR region" evidence="3">
    <location>
        <begin position="240"/>
        <end position="515"/>
    </location>
</feature>
<dbReference type="AlphaFoldDB" id="A0A2N9ILU1"/>
<dbReference type="EMBL" id="OIVN01006046">
    <property type="protein sequence ID" value="SPD24951.1"/>
    <property type="molecule type" value="Genomic_DNA"/>
</dbReference>
<evidence type="ECO:0000313" key="4">
    <source>
        <dbReference type="EMBL" id="SPD24951.1"/>
    </source>
</evidence>
<dbReference type="PANTHER" id="PTHR46284:SF2">
    <property type="entry name" value="PROTEIN KINESIN LIGHT CHAIN-RELATED 1"/>
    <property type="match status" value="1"/>
</dbReference>
<accession>A0A2N9ILU1</accession>
<protein>
    <recommendedName>
        <fullName evidence="3">MalT-like TPR region domain-containing protein</fullName>
    </recommendedName>
</protein>
<dbReference type="Pfam" id="PF17874">
    <property type="entry name" value="TPR_MalT"/>
    <property type="match status" value="1"/>
</dbReference>
<dbReference type="Pfam" id="PF13176">
    <property type="entry name" value="TPR_7"/>
    <property type="match status" value="1"/>
</dbReference>